<feature type="region of interest" description="Disordered" evidence="1">
    <location>
        <begin position="15"/>
        <end position="49"/>
    </location>
</feature>
<feature type="compositionally biased region" description="Low complexity" evidence="1">
    <location>
        <begin position="20"/>
        <end position="31"/>
    </location>
</feature>
<organism evidence="2 3">
    <name type="scientific">Aspergillus granulosus</name>
    <dbReference type="NCBI Taxonomy" id="176169"/>
    <lineage>
        <taxon>Eukaryota</taxon>
        <taxon>Fungi</taxon>
        <taxon>Dikarya</taxon>
        <taxon>Ascomycota</taxon>
        <taxon>Pezizomycotina</taxon>
        <taxon>Eurotiomycetes</taxon>
        <taxon>Eurotiomycetidae</taxon>
        <taxon>Eurotiales</taxon>
        <taxon>Aspergillaceae</taxon>
        <taxon>Aspergillus</taxon>
        <taxon>Aspergillus subgen. Nidulantes</taxon>
    </lineage>
</organism>
<feature type="region of interest" description="Disordered" evidence="1">
    <location>
        <begin position="148"/>
        <end position="190"/>
    </location>
</feature>
<evidence type="ECO:0000313" key="3">
    <source>
        <dbReference type="Proteomes" id="UP001610334"/>
    </source>
</evidence>
<feature type="compositionally biased region" description="Polar residues" evidence="1">
    <location>
        <begin position="150"/>
        <end position="170"/>
    </location>
</feature>
<protein>
    <submittedName>
        <fullName evidence="2">Uncharacterized protein</fullName>
    </submittedName>
</protein>
<reference evidence="2 3" key="1">
    <citation type="submission" date="2024-07" db="EMBL/GenBank/DDBJ databases">
        <title>Section-level genome sequencing and comparative genomics of Aspergillus sections Usti and Cavernicolus.</title>
        <authorList>
            <consortium name="Lawrence Berkeley National Laboratory"/>
            <person name="Nybo J.L."/>
            <person name="Vesth T.C."/>
            <person name="Theobald S."/>
            <person name="Frisvad J.C."/>
            <person name="Larsen T.O."/>
            <person name="Kjaerboelling I."/>
            <person name="Rothschild-Mancinelli K."/>
            <person name="Lyhne E.K."/>
            <person name="Kogle M.E."/>
            <person name="Barry K."/>
            <person name="Clum A."/>
            <person name="Na H."/>
            <person name="Ledsgaard L."/>
            <person name="Lin J."/>
            <person name="Lipzen A."/>
            <person name="Kuo A."/>
            <person name="Riley R."/>
            <person name="Mondo S."/>
            <person name="Labutti K."/>
            <person name="Haridas S."/>
            <person name="Pangalinan J."/>
            <person name="Salamov A.A."/>
            <person name="Simmons B.A."/>
            <person name="Magnuson J.K."/>
            <person name="Chen J."/>
            <person name="Drula E."/>
            <person name="Henrissat B."/>
            <person name="Wiebenga A."/>
            <person name="Lubbers R.J."/>
            <person name="Gomes A.C."/>
            <person name="Makela M.R."/>
            <person name="Stajich J."/>
            <person name="Grigoriev I.V."/>
            <person name="Mortensen U.H."/>
            <person name="De Vries R.P."/>
            <person name="Baker S.E."/>
            <person name="Andersen M.R."/>
        </authorList>
    </citation>
    <scope>NUCLEOTIDE SEQUENCE [LARGE SCALE GENOMIC DNA]</scope>
    <source>
        <strain evidence="2 3">CBS 588.65</strain>
    </source>
</reference>
<proteinExistence type="predicted"/>
<evidence type="ECO:0000313" key="2">
    <source>
        <dbReference type="EMBL" id="KAL2808977.1"/>
    </source>
</evidence>
<evidence type="ECO:0000256" key="1">
    <source>
        <dbReference type="SAM" id="MobiDB-lite"/>
    </source>
</evidence>
<feature type="compositionally biased region" description="Pro residues" evidence="1">
    <location>
        <begin position="172"/>
        <end position="183"/>
    </location>
</feature>
<sequence length="255" mass="28067">MSCLSSLLSCCLPTNAPKSPVTQQAPTTTPPHLCSTNNNNPHGPSQDQDGYNTVVPLPAYTLRPISIQEKTLEAHMRDPPISSETYHLQHNHTEQVSNINPYTMSTDEKQCLAWEEATGTTPTPTNPDTSPNYNYYYPYYTHPRPEEVTSDVSSALSFPSSYGNTSTATRETPPPPYSPPMLSPAPSRSMSISSAYRHPYPGFPGPMVALTQPPPVFQRPDGSAGRFTPPRVSIDEQIASGARTRVRRFSWESGR</sequence>
<dbReference type="EMBL" id="JBFXLT010000099">
    <property type="protein sequence ID" value="KAL2808977.1"/>
    <property type="molecule type" value="Genomic_DNA"/>
</dbReference>
<dbReference type="Proteomes" id="UP001610334">
    <property type="component" value="Unassembled WGS sequence"/>
</dbReference>
<comment type="caution">
    <text evidence="2">The sequence shown here is derived from an EMBL/GenBank/DDBJ whole genome shotgun (WGS) entry which is preliminary data.</text>
</comment>
<feature type="compositionally biased region" description="Polar residues" evidence="1">
    <location>
        <begin position="34"/>
        <end position="49"/>
    </location>
</feature>
<name>A0ABR4H274_9EURO</name>
<accession>A0ABR4H274</accession>
<keyword evidence="3" id="KW-1185">Reference proteome</keyword>
<gene>
    <name evidence="2" type="ORF">BJX63DRAFT_407191</name>
</gene>